<accession>A0A0G0UEB8</accession>
<protein>
    <submittedName>
        <fullName evidence="1">Uncharacterized protein</fullName>
    </submittedName>
</protein>
<sequence length="35" mass="3976">MAGEKTETKFPMRSHFIIGHIPIGRLTYVSKCVAR</sequence>
<evidence type="ECO:0000313" key="2">
    <source>
        <dbReference type="Proteomes" id="UP000034616"/>
    </source>
</evidence>
<gene>
    <name evidence="1" type="ORF">UU35_C0004G0047</name>
</gene>
<reference evidence="1 2" key="1">
    <citation type="journal article" date="2015" name="Nature">
        <title>rRNA introns, odd ribosomes, and small enigmatic genomes across a large radiation of phyla.</title>
        <authorList>
            <person name="Brown C.T."/>
            <person name="Hug L.A."/>
            <person name="Thomas B.C."/>
            <person name="Sharon I."/>
            <person name="Castelle C.J."/>
            <person name="Singh A."/>
            <person name="Wilkins M.J."/>
            <person name="Williams K.H."/>
            <person name="Banfield J.F."/>
        </authorList>
    </citation>
    <scope>NUCLEOTIDE SEQUENCE [LARGE SCALE GENOMIC DNA]</scope>
</reference>
<dbReference type="AlphaFoldDB" id="A0A0G0UEB8"/>
<dbReference type="Proteomes" id="UP000034616">
    <property type="component" value="Unassembled WGS sequence"/>
</dbReference>
<proteinExistence type="predicted"/>
<name>A0A0G0UEB8_9BACT</name>
<comment type="caution">
    <text evidence="1">The sequence shown here is derived from an EMBL/GenBank/DDBJ whole genome shotgun (WGS) entry which is preliminary data.</text>
</comment>
<dbReference type="EMBL" id="LCAH01000004">
    <property type="protein sequence ID" value="KKR87274.1"/>
    <property type="molecule type" value="Genomic_DNA"/>
</dbReference>
<evidence type="ECO:0000313" key="1">
    <source>
        <dbReference type="EMBL" id="KKR87274.1"/>
    </source>
</evidence>
<organism evidence="1 2">
    <name type="scientific">Candidatus Uhrbacteria bacterium GW2011_GWC2_41_11</name>
    <dbReference type="NCBI Taxonomy" id="1618985"/>
    <lineage>
        <taxon>Bacteria</taxon>
        <taxon>Candidatus Uhriibacteriota</taxon>
    </lineage>
</organism>